<dbReference type="Gene3D" id="3.30.420.10">
    <property type="entry name" value="Ribonuclease H-like superfamily/Ribonuclease H"/>
    <property type="match status" value="1"/>
</dbReference>
<sequence length="209" mass="23559">MGELPEWTVIKARSAYAGDRTVNEAEYHGLLLCLELLDAVDRKRVVICRDSNLVIRQVGGKIDCKAPGYTQLRQKAPDRLKEWPDHELVHVKRDWNGSADSLASEALQRKSGLEIESDEDKQDLITLNRLGEGLVVKRAGQAAQFMAVMTRSGLRSTIQATSDPQVLREVVVRDLRIDRIRQAHNEESWISGLKKYLSGDLQDLTQQEA</sequence>
<dbReference type="OrthoDB" id="124264at2759"/>
<dbReference type="InterPro" id="IPR012337">
    <property type="entry name" value="RNaseH-like_sf"/>
</dbReference>
<evidence type="ECO:0000313" key="2">
    <source>
        <dbReference type="EMBL" id="POM67076.1"/>
    </source>
</evidence>
<organism evidence="2 3">
    <name type="scientific">Phytophthora palmivora</name>
    <dbReference type="NCBI Taxonomy" id="4796"/>
    <lineage>
        <taxon>Eukaryota</taxon>
        <taxon>Sar</taxon>
        <taxon>Stramenopiles</taxon>
        <taxon>Oomycota</taxon>
        <taxon>Peronosporomycetes</taxon>
        <taxon>Peronosporales</taxon>
        <taxon>Peronosporaceae</taxon>
        <taxon>Phytophthora</taxon>
    </lineage>
</organism>
<proteinExistence type="predicted"/>
<dbReference type="AlphaFoldDB" id="A0A2P4XNF2"/>
<dbReference type="Proteomes" id="UP000237271">
    <property type="component" value="Unassembled WGS sequence"/>
</dbReference>
<dbReference type="InterPro" id="IPR036397">
    <property type="entry name" value="RNaseH_sf"/>
</dbReference>
<gene>
    <name evidence="2" type="ORF">PHPALM_16980</name>
</gene>
<dbReference type="SUPFAM" id="SSF53098">
    <property type="entry name" value="Ribonuclease H-like"/>
    <property type="match status" value="1"/>
</dbReference>
<name>A0A2P4XNF2_9STRA</name>
<accession>A0A2P4XNF2</accession>
<dbReference type="InterPro" id="IPR002156">
    <property type="entry name" value="RNaseH_domain"/>
</dbReference>
<dbReference type="GO" id="GO:0004523">
    <property type="term" value="F:RNA-DNA hybrid ribonuclease activity"/>
    <property type="evidence" value="ECO:0007669"/>
    <property type="project" value="InterPro"/>
</dbReference>
<reference evidence="2 3" key="1">
    <citation type="journal article" date="2017" name="Genome Biol. Evol.">
        <title>Phytophthora megakarya and P. palmivora, closely related causal agents of cacao black pod rot, underwent increases in genome sizes and gene numbers by different mechanisms.</title>
        <authorList>
            <person name="Ali S.S."/>
            <person name="Shao J."/>
            <person name="Lary D.J."/>
            <person name="Kronmiller B."/>
            <person name="Shen D."/>
            <person name="Strem M.D."/>
            <person name="Amoako-Attah I."/>
            <person name="Akrofi A.Y."/>
            <person name="Begoude B.A."/>
            <person name="Ten Hoopen G.M."/>
            <person name="Coulibaly K."/>
            <person name="Kebe B.I."/>
            <person name="Melnick R.L."/>
            <person name="Guiltinan M.J."/>
            <person name="Tyler B.M."/>
            <person name="Meinhardt L.W."/>
            <person name="Bailey B.A."/>
        </authorList>
    </citation>
    <scope>NUCLEOTIDE SEQUENCE [LARGE SCALE GENOMIC DNA]</scope>
    <source>
        <strain evidence="3">sbr112.9</strain>
    </source>
</reference>
<dbReference type="Pfam" id="PF13456">
    <property type="entry name" value="RVT_3"/>
    <property type="match status" value="1"/>
</dbReference>
<keyword evidence="2" id="KW-0808">Transferase</keyword>
<dbReference type="GO" id="GO:0003964">
    <property type="term" value="F:RNA-directed DNA polymerase activity"/>
    <property type="evidence" value="ECO:0007669"/>
    <property type="project" value="UniProtKB-KW"/>
</dbReference>
<dbReference type="GO" id="GO:0003676">
    <property type="term" value="F:nucleic acid binding"/>
    <property type="evidence" value="ECO:0007669"/>
    <property type="project" value="InterPro"/>
</dbReference>
<keyword evidence="2" id="KW-0548">Nucleotidyltransferase</keyword>
<keyword evidence="3" id="KW-1185">Reference proteome</keyword>
<dbReference type="EMBL" id="NCKW01009479">
    <property type="protein sequence ID" value="POM67076.1"/>
    <property type="molecule type" value="Genomic_DNA"/>
</dbReference>
<comment type="caution">
    <text evidence="2">The sequence shown here is derived from an EMBL/GenBank/DDBJ whole genome shotgun (WGS) entry which is preliminary data.</text>
</comment>
<evidence type="ECO:0000259" key="1">
    <source>
        <dbReference type="Pfam" id="PF13456"/>
    </source>
</evidence>
<feature type="domain" description="RNase H type-1" evidence="1">
    <location>
        <begin position="14"/>
        <end position="106"/>
    </location>
</feature>
<protein>
    <submittedName>
        <fullName evidence="2">Reverse transcriptase</fullName>
    </submittedName>
</protein>
<keyword evidence="2" id="KW-0695">RNA-directed DNA polymerase</keyword>
<evidence type="ECO:0000313" key="3">
    <source>
        <dbReference type="Proteomes" id="UP000237271"/>
    </source>
</evidence>